<dbReference type="EMBL" id="JBFNXR010000054">
    <property type="protein sequence ID" value="MEW9856798.1"/>
    <property type="molecule type" value="Genomic_DNA"/>
</dbReference>
<gene>
    <name evidence="1" type="ORF">ABUH87_16860</name>
</gene>
<dbReference type="RefSeq" id="WP_367775277.1">
    <property type="nucleotide sequence ID" value="NZ_JBFNXR010000054.1"/>
</dbReference>
<reference evidence="1 2" key="1">
    <citation type="submission" date="2024-06" db="EMBL/GenBank/DDBJ databases">
        <title>Novosphingobium rhizovicinus M1R2S20.</title>
        <authorList>
            <person name="Sun J.-Q."/>
        </authorList>
    </citation>
    <scope>NUCLEOTIDE SEQUENCE [LARGE SCALE GENOMIC DNA]</scope>
    <source>
        <strain evidence="1 2">M1R2S20</strain>
    </source>
</reference>
<keyword evidence="1" id="KW-0560">Oxidoreductase</keyword>
<dbReference type="GO" id="GO:0016491">
    <property type="term" value="F:oxidoreductase activity"/>
    <property type="evidence" value="ECO:0007669"/>
    <property type="project" value="UniProtKB-KW"/>
</dbReference>
<proteinExistence type="predicted"/>
<evidence type="ECO:0000313" key="2">
    <source>
        <dbReference type="Proteomes" id="UP001556118"/>
    </source>
</evidence>
<comment type="caution">
    <text evidence="1">The sequence shown here is derived from an EMBL/GenBank/DDBJ whole genome shotgun (WGS) entry which is preliminary data.</text>
</comment>
<dbReference type="EC" id="1.-.-.-" evidence="1"/>
<name>A0ABV3RG80_9SPHN</name>
<organism evidence="1 2">
    <name type="scientific">Novosphingobium rhizovicinum</name>
    <dbReference type="NCBI Taxonomy" id="3228928"/>
    <lineage>
        <taxon>Bacteria</taxon>
        <taxon>Pseudomonadati</taxon>
        <taxon>Pseudomonadota</taxon>
        <taxon>Alphaproteobacteria</taxon>
        <taxon>Sphingomonadales</taxon>
        <taxon>Sphingomonadaceae</taxon>
        <taxon>Novosphingobium</taxon>
    </lineage>
</organism>
<protein>
    <submittedName>
        <fullName evidence="1">Gluconate 2-dehydrogenase subunit 3 family protein</fullName>
        <ecNumber evidence="1">1.-.-.-</ecNumber>
    </submittedName>
</protein>
<evidence type="ECO:0000313" key="1">
    <source>
        <dbReference type="EMBL" id="MEW9856798.1"/>
    </source>
</evidence>
<accession>A0ABV3RG80</accession>
<keyword evidence="2" id="KW-1185">Reference proteome</keyword>
<dbReference type="Pfam" id="PF13618">
    <property type="entry name" value="Gluconate_2-dh3"/>
    <property type="match status" value="1"/>
</dbReference>
<sequence length="213" mass="23715">MTDRFPDYDVLNKRNTLSWDARTRDVINARLDLPERSDVLTPAQIATLRALADRIVPQPQGRQAVNVVALILEKLAGETSADGYRHAGLPPARDAWKRGLDAIEAEAQERHRARFTDLPPADADALLRAVQSGDVRADWTSLPPRLFWQWRMLPDLVSAYYAHPSAWSAMGFGGPASPRGYVRLAPGRRDPWEPAEAGDQALLSASFRNRRVG</sequence>
<dbReference type="InterPro" id="IPR027056">
    <property type="entry name" value="Gluconate_2DH_su3"/>
</dbReference>
<dbReference type="Proteomes" id="UP001556118">
    <property type="component" value="Unassembled WGS sequence"/>
</dbReference>